<dbReference type="EMBL" id="CP026304">
    <property type="protein sequence ID" value="AVZ76965.1"/>
    <property type="molecule type" value="Genomic_DNA"/>
</dbReference>
<evidence type="ECO:0000313" key="1">
    <source>
        <dbReference type="EMBL" id="AVZ76965.1"/>
    </source>
</evidence>
<sequence>MEKRERATAMISEMLQRLAEGQRLEMDRVAVLRLWSGGDTRARALAVLHGIKEDAAALP</sequence>
<dbReference type="RefSeq" id="WP_108154255.1">
    <property type="nucleotide sequence ID" value="NZ_CP026304.1"/>
</dbReference>
<organism evidence="1 2">
    <name type="scientific">Streptomyces lunaelactis</name>
    <dbReference type="NCBI Taxonomy" id="1535768"/>
    <lineage>
        <taxon>Bacteria</taxon>
        <taxon>Bacillati</taxon>
        <taxon>Actinomycetota</taxon>
        <taxon>Actinomycetes</taxon>
        <taxon>Kitasatosporales</taxon>
        <taxon>Streptomycetaceae</taxon>
        <taxon>Streptomyces</taxon>
    </lineage>
</organism>
<dbReference type="AlphaFoldDB" id="A0A2R4TCX1"/>
<evidence type="ECO:0000313" key="2">
    <source>
        <dbReference type="Proteomes" id="UP000244201"/>
    </source>
</evidence>
<gene>
    <name evidence="1" type="ORF">SLUN_37080</name>
</gene>
<dbReference type="Proteomes" id="UP000244201">
    <property type="component" value="Chromosome"/>
</dbReference>
<proteinExistence type="predicted"/>
<dbReference type="OrthoDB" id="3699538at2"/>
<accession>A0A2R4TCX1</accession>
<keyword evidence="2" id="KW-1185">Reference proteome</keyword>
<dbReference type="KEGG" id="slk:SLUN_37080"/>
<dbReference type="GeneID" id="55660864"/>
<reference evidence="1 2" key="1">
    <citation type="submission" date="2018-01" db="EMBL/GenBank/DDBJ databases">
        <title>Complete genome sequence of Streptomyces lunaelactis MM109T, a Ferroverdin A producer isolated from cave moonmilk deposits.</title>
        <authorList>
            <person name="Naome A."/>
            <person name="Martinet L."/>
            <person name="Maciejewska M."/>
            <person name="Anderssen S."/>
            <person name="Adam D."/>
            <person name="Tenconi E."/>
            <person name="Deflandre B."/>
            <person name="Arguelles-Arias A."/>
            <person name="Calusinska M."/>
            <person name="Copieters W."/>
            <person name="Karim L."/>
            <person name="Hanikenne M."/>
            <person name="Baurain D."/>
            <person name="van Wezel G."/>
            <person name="Smargiasso N."/>
            <person name="de Pauw E."/>
            <person name="Delfosse P."/>
            <person name="Rigali S."/>
        </authorList>
    </citation>
    <scope>NUCLEOTIDE SEQUENCE [LARGE SCALE GENOMIC DNA]</scope>
    <source>
        <strain evidence="1 2">MM109</strain>
    </source>
</reference>
<protein>
    <submittedName>
        <fullName evidence="1">Uncharacterized protein</fullName>
    </submittedName>
</protein>
<name>A0A2R4TCX1_9ACTN</name>